<dbReference type="Gramene" id="CDP18114">
    <property type="protein sequence ID" value="CDP18114"/>
    <property type="gene ID" value="GSCOC_T00004286001"/>
</dbReference>
<dbReference type="EMBL" id="HG739296">
    <property type="protein sequence ID" value="CDP18114.1"/>
    <property type="molecule type" value="Genomic_DNA"/>
</dbReference>
<proteinExistence type="predicted"/>
<name>A0A068VC30_COFCA</name>
<organism evidence="1 2">
    <name type="scientific">Coffea canephora</name>
    <name type="common">Robusta coffee</name>
    <dbReference type="NCBI Taxonomy" id="49390"/>
    <lineage>
        <taxon>Eukaryota</taxon>
        <taxon>Viridiplantae</taxon>
        <taxon>Streptophyta</taxon>
        <taxon>Embryophyta</taxon>
        <taxon>Tracheophyta</taxon>
        <taxon>Spermatophyta</taxon>
        <taxon>Magnoliopsida</taxon>
        <taxon>eudicotyledons</taxon>
        <taxon>Gunneridae</taxon>
        <taxon>Pentapetalae</taxon>
        <taxon>asterids</taxon>
        <taxon>lamiids</taxon>
        <taxon>Gentianales</taxon>
        <taxon>Rubiaceae</taxon>
        <taxon>Ixoroideae</taxon>
        <taxon>Gardenieae complex</taxon>
        <taxon>Bertiereae - Coffeeae clade</taxon>
        <taxon>Coffeeae</taxon>
        <taxon>Coffea</taxon>
    </lineage>
</organism>
<evidence type="ECO:0000313" key="2">
    <source>
        <dbReference type="Proteomes" id="UP000295252"/>
    </source>
</evidence>
<dbReference type="AlphaFoldDB" id="A0A068VC30"/>
<evidence type="ECO:0000313" key="1">
    <source>
        <dbReference type="EMBL" id="CDP18114.1"/>
    </source>
</evidence>
<dbReference type="InParanoid" id="A0A068VC30"/>
<accession>A0A068VC30</accession>
<dbReference type="Proteomes" id="UP000295252">
    <property type="component" value="Unassembled WGS sequence"/>
</dbReference>
<sequence>MCHVYNGFDHVNNQQKVNCVMFIIALIM</sequence>
<protein>
    <submittedName>
        <fullName evidence="1">DH200=94 genomic scaffold, scaffold_212</fullName>
    </submittedName>
</protein>
<gene>
    <name evidence="1" type="ORF">GSCOC_T00004286001</name>
</gene>
<keyword evidence="2" id="KW-1185">Reference proteome</keyword>
<reference evidence="2" key="1">
    <citation type="journal article" date="2014" name="Science">
        <title>The coffee genome provides insight into the convergent evolution of caffeine biosynthesis.</title>
        <authorList>
            <person name="Denoeud F."/>
            <person name="Carretero-Paulet L."/>
            <person name="Dereeper A."/>
            <person name="Droc G."/>
            <person name="Guyot R."/>
            <person name="Pietrella M."/>
            <person name="Zheng C."/>
            <person name="Alberti A."/>
            <person name="Anthony F."/>
            <person name="Aprea G."/>
            <person name="Aury J.M."/>
            <person name="Bento P."/>
            <person name="Bernard M."/>
            <person name="Bocs S."/>
            <person name="Campa C."/>
            <person name="Cenci A."/>
            <person name="Combes M.C."/>
            <person name="Crouzillat D."/>
            <person name="Da Silva C."/>
            <person name="Daddiego L."/>
            <person name="De Bellis F."/>
            <person name="Dussert S."/>
            <person name="Garsmeur O."/>
            <person name="Gayraud T."/>
            <person name="Guignon V."/>
            <person name="Jahn K."/>
            <person name="Jamilloux V."/>
            <person name="Joet T."/>
            <person name="Labadie K."/>
            <person name="Lan T."/>
            <person name="Leclercq J."/>
            <person name="Lepelley M."/>
            <person name="Leroy T."/>
            <person name="Li L.T."/>
            <person name="Librado P."/>
            <person name="Lopez L."/>
            <person name="Munoz A."/>
            <person name="Noel B."/>
            <person name="Pallavicini A."/>
            <person name="Perrotta G."/>
            <person name="Poncet V."/>
            <person name="Pot D."/>
            <person name="Priyono X."/>
            <person name="Rigoreau M."/>
            <person name="Rouard M."/>
            <person name="Rozas J."/>
            <person name="Tranchant-Dubreuil C."/>
            <person name="VanBuren R."/>
            <person name="Zhang Q."/>
            <person name="Andrade A.C."/>
            <person name="Argout X."/>
            <person name="Bertrand B."/>
            <person name="de Kochko A."/>
            <person name="Graziosi G."/>
            <person name="Henry R.J."/>
            <person name="Jayarama X."/>
            <person name="Ming R."/>
            <person name="Nagai C."/>
            <person name="Rounsley S."/>
            <person name="Sankoff D."/>
            <person name="Giuliano G."/>
            <person name="Albert V.A."/>
            <person name="Wincker P."/>
            <person name="Lashermes P."/>
        </authorList>
    </citation>
    <scope>NUCLEOTIDE SEQUENCE [LARGE SCALE GENOMIC DNA]</scope>
    <source>
        <strain evidence="2">cv. DH200-94</strain>
    </source>
</reference>